<dbReference type="Proteomes" id="UP000258476">
    <property type="component" value="Chromosome"/>
</dbReference>
<keyword evidence="1" id="KW-0812">Transmembrane</keyword>
<accession>A0A3B0PPV8</accession>
<keyword evidence="3" id="KW-1185">Reference proteome</keyword>
<name>A0A3B0PPV8_9CHLA</name>
<evidence type="ECO:0000256" key="1">
    <source>
        <dbReference type="SAM" id="Phobius"/>
    </source>
</evidence>
<sequence>MRVIFPDKHNKNPFLTQVLRQLPSFILITSCISPLLSYLIKKLFGIPGIIETLALSTAGIHKHKFWQFITYPLITADSLCIHKEGCMDITQRLLIRNVLGFTFFYKATNHIIRKLGSMTFLVLIVSQTLIIGCVIWACLKLFHSSQALFGPECLISTLVLIWVFLDPEKRLGLNPFPITLSRKWGFVILATFYFFILLFSGAFALFFGSMLSIMLGVLFCYKEKIPNPYRISRMF</sequence>
<dbReference type="EMBL" id="LS992154">
    <property type="protein sequence ID" value="SYX09223.1"/>
    <property type="molecule type" value="Genomic_DNA"/>
</dbReference>
<feature type="transmembrane region" description="Helical" evidence="1">
    <location>
        <begin position="186"/>
        <end position="219"/>
    </location>
</feature>
<evidence type="ECO:0000313" key="3">
    <source>
        <dbReference type="Proteomes" id="UP000258476"/>
    </source>
</evidence>
<organism evidence="2 3">
    <name type="scientific">Chlamydia poikilotherma</name>
    <dbReference type="NCBI Taxonomy" id="1967783"/>
    <lineage>
        <taxon>Bacteria</taxon>
        <taxon>Pseudomonadati</taxon>
        <taxon>Chlamydiota</taxon>
        <taxon>Chlamydiia</taxon>
        <taxon>Chlamydiales</taxon>
        <taxon>Chlamydiaceae</taxon>
        <taxon>Chlamydia/Chlamydophila group</taxon>
        <taxon>Chlamydia</taxon>
    </lineage>
</organism>
<dbReference type="PROSITE" id="PS51257">
    <property type="entry name" value="PROKAR_LIPOPROTEIN"/>
    <property type="match status" value="1"/>
</dbReference>
<keyword evidence="1" id="KW-1133">Transmembrane helix</keyword>
<dbReference type="AlphaFoldDB" id="A0A3B0PPV8"/>
<dbReference type="OrthoDB" id="18763at2"/>
<dbReference type="KEGG" id="chla:C834K_0781"/>
<dbReference type="RefSeq" id="WP_117274513.1">
    <property type="nucleotide sequence ID" value="NZ_LS992154.1"/>
</dbReference>
<gene>
    <name evidence="2" type="ORF">C834K_0781</name>
</gene>
<feature type="transmembrane region" description="Helical" evidence="1">
    <location>
        <begin position="148"/>
        <end position="165"/>
    </location>
</feature>
<evidence type="ECO:0000313" key="2">
    <source>
        <dbReference type="EMBL" id="SYX09223.1"/>
    </source>
</evidence>
<protein>
    <submittedName>
        <fullName evidence="2">Uncharacterized protein</fullName>
    </submittedName>
</protein>
<proteinExistence type="predicted"/>
<reference evidence="3" key="1">
    <citation type="submission" date="2017-11" db="EMBL/GenBank/DDBJ databases">
        <authorList>
            <person name="Seth-Smith MB H."/>
        </authorList>
    </citation>
    <scope>NUCLEOTIDE SEQUENCE [LARGE SCALE GENOMIC DNA]</scope>
</reference>
<keyword evidence="1" id="KW-0472">Membrane</keyword>
<feature type="transmembrane region" description="Helical" evidence="1">
    <location>
        <begin position="120"/>
        <end position="142"/>
    </location>
</feature>